<dbReference type="PANTHER" id="PTHR47197:SF3">
    <property type="entry name" value="DIHYDRO-HEME D1 DEHYDROGENASE"/>
    <property type="match status" value="1"/>
</dbReference>
<comment type="caution">
    <text evidence="1">The sequence shown here is derived from an EMBL/GenBank/DDBJ whole genome shotgun (WGS) entry which is preliminary data.</text>
</comment>
<dbReference type="Proteomes" id="UP000712007">
    <property type="component" value="Unassembled WGS sequence"/>
</dbReference>
<dbReference type="PROSITE" id="PS51257">
    <property type="entry name" value="PROKAR_LIPOPROTEIN"/>
    <property type="match status" value="1"/>
</dbReference>
<dbReference type="InterPro" id="IPR031815">
    <property type="entry name" value="DUF5074"/>
</dbReference>
<sequence>MKKFLWVLMLSALVFGGCEIEDKDRDPNGETGEKDLTSMLVLCEGTYNQNNSTLARYTFTDDKLETDYFRAQNGRGLGDTSNDMKRYGGKVYVVVNVSSTLEIIDAATGKSLKHIEMKNGETARQPRNVAFDGGKAFVCCFDGTVVRVDTASMEVDGIVECGLNPEDLCVAKGKLYVSNSGGLNYENGYDNTLSVVSLQDFTEMKRITVGTNPGTVRADAQGNVWVLTKGDYAEEKGSMHKIDTENDTVAQSFPELAASDFTISGNTMYVYNYDYTTQDYWIKLVDCTSGEVTNGQFVADNTEIVLPYSITVNEANGDVYITDAIDNMTAGDVICFNKEGKFRYRVKEVGIGPNSIVLM</sequence>
<reference evidence="1" key="1">
    <citation type="submission" date="2020-10" db="EMBL/GenBank/DDBJ databases">
        <authorList>
            <person name="Gilroy R."/>
        </authorList>
    </citation>
    <scope>NUCLEOTIDE SEQUENCE</scope>
    <source>
        <strain evidence="1">3924</strain>
    </source>
</reference>
<dbReference type="PANTHER" id="PTHR47197">
    <property type="entry name" value="PROTEIN NIRF"/>
    <property type="match status" value="1"/>
</dbReference>
<reference evidence="1" key="2">
    <citation type="journal article" date="2021" name="PeerJ">
        <title>Extensive microbial diversity within the chicken gut microbiome revealed by metagenomics and culture.</title>
        <authorList>
            <person name="Gilroy R."/>
            <person name="Ravi A."/>
            <person name="Getino M."/>
            <person name="Pursley I."/>
            <person name="Horton D.L."/>
            <person name="Alikhan N.F."/>
            <person name="Baker D."/>
            <person name="Gharbi K."/>
            <person name="Hall N."/>
            <person name="Watson M."/>
            <person name="Adriaenssens E.M."/>
            <person name="Foster-Nyarko E."/>
            <person name="Jarju S."/>
            <person name="Secka A."/>
            <person name="Antonio M."/>
            <person name="Oren A."/>
            <person name="Chaudhuri R.R."/>
            <person name="La Ragione R."/>
            <person name="Hildebrand F."/>
            <person name="Pallen M.J."/>
        </authorList>
    </citation>
    <scope>NUCLEOTIDE SEQUENCE</scope>
    <source>
        <strain evidence="1">3924</strain>
    </source>
</reference>
<evidence type="ECO:0000313" key="2">
    <source>
        <dbReference type="Proteomes" id="UP000712007"/>
    </source>
</evidence>
<accession>A0A940IFA2</accession>
<dbReference type="EMBL" id="JADIMV010000123">
    <property type="protein sequence ID" value="MBO8440402.1"/>
    <property type="molecule type" value="Genomic_DNA"/>
</dbReference>
<dbReference type="InterPro" id="IPR051200">
    <property type="entry name" value="Host-pathogen_enzymatic-act"/>
</dbReference>
<gene>
    <name evidence="1" type="ORF">IAC51_07115</name>
</gene>
<dbReference type="AlphaFoldDB" id="A0A940IFA2"/>
<organism evidence="1 2">
    <name type="scientific">Candidatus Aphodosoma intestinipullorum</name>
    <dbReference type="NCBI Taxonomy" id="2840674"/>
    <lineage>
        <taxon>Bacteria</taxon>
        <taxon>Pseudomonadati</taxon>
        <taxon>Bacteroidota</taxon>
        <taxon>Bacteroidia</taxon>
        <taxon>Bacteroidales</taxon>
        <taxon>Candidatus Aphodosoma</taxon>
    </lineage>
</organism>
<protein>
    <submittedName>
        <fullName evidence="1">YncE family protein</fullName>
    </submittedName>
</protein>
<evidence type="ECO:0000313" key="1">
    <source>
        <dbReference type="EMBL" id="MBO8440402.1"/>
    </source>
</evidence>
<dbReference type="Gene3D" id="2.130.10.10">
    <property type="entry name" value="YVTN repeat-like/Quinoprotein amine dehydrogenase"/>
    <property type="match status" value="1"/>
</dbReference>
<dbReference type="Pfam" id="PF16819">
    <property type="entry name" value="DUF5074"/>
    <property type="match status" value="1"/>
</dbReference>
<proteinExistence type="predicted"/>
<dbReference type="InterPro" id="IPR015943">
    <property type="entry name" value="WD40/YVTN_repeat-like_dom_sf"/>
</dbReference>
<name>A0A940IFA2_9BACT</name>
<dbReference type="SUPFAM" id="SSF51004">
    <property type="entry name" value="C-terminal (heme d1) domain of cytochrome cd1-nitrite reductase"/>
    <property type="match status" value="1"/>
</dbReference>
<dbReference type="InterPro" id="IPR011048">
    <property type="entry name" value="Haem_d1_sf"/>
</dbReference>